<dbReference type="PANTHER" id="PTHR30595">
    <property type="entry name" value="GLPR-RELATED TRANSCRIPTIONAL REPRESSOR"/>
    <property type="match status" value="1"/>
</dbReference>
<dbReference type="Gene3D" id="3.30.950.30">
    <property type="entry name" value="Schlafen, AAA domain"/>
    <property type="match status" value="1"/>
</dbReference>
<evidence type="ECO:0000313" key="3">
    <source>
        <dbReference type="Proteomes" id="UP000294535"/>
    </source>
</evidence>
<dbReference type="Proteomes" id="UP000294535">
    <property type="component" value="Unassembled WGS sequence"/>
</dbReference>
<proteinExistence type="predicted"/>
<sequence length="147" mass="16677">MNSTKFNQEFIKNLIRQKEGKLLDFKLKITSREKIAKTISAFANSEGGMLLIGVSDKKEVIGIDPYEEQYMIESANEMICEPHASVSYYPIKWTKENPTDFEDEELIVLLVKISPQKDGLVYCKSGSGERKAYKRSGDKTLLISDSD</sequence>
<comment type="caution">
    <text evidence="2">The sequence shown here is derived from an EMBL/GenBank/DDBJ whole genome shotgun (WGS) entry which is preliminary data.</text>
</comment>
<dbReference type="AlphaFoldDB" id="A0A4R6T802"/>
<evidence type="ECO:0000259" key="1">
    <source>
        <dbReference type="Pfam" id="PF04326"/>
    </source>
</evidence>
<dbReference type="GO" id="GO:0003677">
    <property type="term" value="F:DNA binding"/>
    <property type="evidence" value="ECO:0007669"/>
    <property type="project" value="UniProtKB-KW"/>
</dbReference>
<dbReference type="InterPro" id="IPR007421">
    <property type="entry name" value="Schlafen_AlbA_2_dom"/>
</dbReference>
<dbReference type="InterPro" id="IPR038461">
    <property type="entry name" value="Schlafen_AlbA_2_dom_sf"/>
</dbReference>
<name>A0A4R6T802_9BACT</name>
<keyword evidence="2" id="KW-0238">DNA-binding</keyword>
<dbReference type="Pfam" id="PF04326">
    <property type="entry name" value="SLFN_AlbA_2"/>
    <property type="match status" value="1"/>
</dbReference>
<dbReference type="PANTHER" id="PTHR30595:SF6">
    <property type="entry name" value="SCHLAFEN ALBA-2 DOMAIN-CONTAINING PROTEIN"/>
    <property type="match status" value="1"/>
</dbReference>
<protein>
    <submittedName>
        <fullName evidence="2">Putative DNA-binding protein</fullName>
    </submittedName>
</protein>
<feature type="domain" description="Schlafen AlbA-2" evidence="1">
    <location>
        <begin position="19"/>
        <end position="140"/>
    </location>
</feature>
<dbReference type="OrthoDB" id="9810282at2"/>
<gene>
    <name evidence="2" type="ORF">DFQ04_0624</name>
</gene>
<reference evidence="2 3" key="1">
    <citation type="submission" date="2019-03" db="EMBL/GenBank/DDBJ databases">
        <title>Genomic Encyclopedia of Type Strains, Phase III (KMG-III): the genomes of soil and plant-associated and newly described type strains.</title>
        <authorList>
            <person name="Whitman W."/>
        </authorList>
    </citation>
    <scope>NUCLEOTIDE SEQUENCE [LARGE SCALE GENOMIC DNA]</scope>
    <source>
        <strain evidence="2 3">CECT 8446</strain>
    </source>
</reference>
<keyword evidence="3" id="KW-1185">Reference proteome</keyword>
<dbReference type="EMBL" id="SNYF01000005">
    <property type="protein sequence ID" value="TDQ18816.1"/>
    <property type="molecule type" value="Genomic_DNA"/>
</dbReference>
<organism evidence="2 3">
    <name type="scientific">Algoriphagus boseongensis</name>
    <dbReference type="NCBI Taxonomy" id="1442587"/>
    <lineage>
        <taxon>Bacteria</taxon>
        <taxon>Pseudomonadati</taxon>
        <taxon>Bacteroidota</taxon>
        <taxon>Cytophagia</taxon>
        <taxon>Cytophagales</taxon>
        <taxon>Cyclobacteriaceae</taxon>
        <taxon>Algoriphagus</taxon>
    </lineage>
</organism>
<evidence type="ECO:0000313" key="2">
    <source>
        <dbReference type="EMBL" id="TDQ18816.1"/>
    </source>
</evidence>
<accession>A0A4R6T802</accession>
<dbReference type="RefSeq" id="WP_133552565.1">
    <property type="nucleotide sequence ID" value="NZ_SNYF01000005.1"/>
</dbReference>